<name>A0A231V125_9HYPH</name>
<comment type="caution">
    <text evidence="2">The sequence shown here is derived from an EMBL/GenBank/DDBJ whole genome shotgun (WGS) entry which is preliminary data.</text>
</comment>
<dbReference type="Proteomes" id="UP000215405">
    <property type="component" value="Unassembled WGS sequence"/>
</dbReference>
<proteinExistence type="predicted"/>
<evidence type="ECO:0000313" key="3">
    <source>
        <dbReference type="Proteomes" id="UP000215405"/>
    </source>
</evidence>
<dbReference type="AlphaFoldDB" id="A0A231V125"/>
<organism evidence="2 3">
    <name type="scientific">Notoacmeibacter marinus</name>
    <dbReference type="NCBI Taxonomy" id="1876515"/>
    <lineage>
        <taxon>Bacteria</taxon>
        <taxon>Pseudomonadati</taxon>
        <taxon>Pseudomonadota</taxon>
        <taxon>Alphaproteobacteria</taxon>
        <taxon>Hyphomicrobiales</taxon>
        <taxon>Notoacmeibacteraceae</taxon>
        <taxon>Notoacmeibacter</taxon>
    </lineage>
</organism>
<sequence>MCAKDRQRKAAVAEGCHGGVLLSGDQREGDAIFRRVVRETGDRSLDPDGGALTSPTIDN</sequence>
<evidence type="ECO:0000313" key="2">
    <source>
        <dbReference type="EMBL" id="OXT01893.1"/>
    </source>
</evidence>
<accession>A0A231V125</accession>
<keyword evidence="3" id="KW-1185">Reference proteome</keyword>
<feature type="region of interest" description="Disordered" evidence="1">
    <location>
        <begin position="40"/>
        <end position="59"/>
    </location>
</feature>
<gene>
    <name evidence="2" type="ORF">B7H23_02805</name>
</gene>
<evidence type="ECO:0000256" key="1">
    <source>
        <dbReference type="SAM" id="MobiDB-lite"/>
    </source>
</evidence>
<dbReference type="EMBL" id="NBYO01000001">
    <property type="protein sequence ID" value="OXT01893.1"/>
    <property type="molecule type" value="Genomic_DNA"/>
</dbReference>
<reference evidence="3" key="1">
    <citation type="journal article" date="2017" name="Int. J. Syst. Evol. Microbiol.">
        <title>Notoacmeibacter marinus gen. nov., sp. nov., isolated from the gut of a limpet and proposal of Notoacmeibacteraceae fam. nov. in the order Rhizobiales of the class Alphaproteobacteria.</title>
        <authorList>
            <person name="Huang Z."/>
            <person name="Guo F."/>
            <person name="Lai Q."/>
        </authorList>
    </citation>
    <scope>NUCLEOTIDE SEQUENCE [LARGE SCALE GENOMIC DNA]</scope>
    <source>
        <strain evidence="3">XMTR2A4</strain>
    </source>
</reference>
<protein>
    <submittedName>
        <fullName evidence="2">Uncharacterized protein</fullName>
    </submittedName>
</protein>